<sequence length="134" mass="14843">MGHREDMIEVIMAAYAARAAGNVEGLVAAFHPEGAFTLVGDKSALELTGRVQGHQALREAFGQFIANFDFLKRDILSDLVEGQRAAVQSRVLVRYRPTGNNWETDILDLFRFQDGKIVELTEFADTAQVKAMIS</sequence>
<dbReference type="InterPro" id="IPR037401">
    <property type="entry name" value="SnoaL-like"/>
</dbReference>
<reference evidence="3" key="1">
    <citation type="journal article" date="2019" name="Int. J. Syst. Evol. Microbiol.">
        <title>The Global Catalogue of Microorganisms (GCM) 10K type strain sequencing project: providing services to taxonomists for standard genome sequencing and annotation.</title>
        <authorList>
            <consortium name="The Broad Institute Genomics Platform"/>
            <consortium name="The Broad Institute Genome Sequencing Center for Infectious Disease"/>
            <person name="Wu L."/>
            <person name="Ma J."/>
        </authorList>
    </citation>
    <scope>NUCLEOTIDE SEQUENCE [LARGE SCALE GENOMIC DNA]</scope>
    <source>
        <strain evidence="3">NBRC 102520</strain>
    </source>
</reference>
<dbReference type="Pfam" id="PF12680">
    <property type="entry name" value="SnoaL_2"/>
    <property type="match status" value="1"/>
</dbReference>
<proteinExistence type="predicted"/>
<dbReference type="EMBL" id="BSOW01000014">
    <property type="protein sequence ID" value="GLR87338.1"/>
    <property type="molecule type" value="Genomic_DNA"/>
</dbReference>
<gene>
    <name evidence="2" type="ORF">GCM10007857_40490</name>
</gene>
<accession>A0ABQ6B537</accession>
<dbReference type="Gene3D" id="3.10.450.50">
    <property type="match status" value="1"/>
</dbReference>
<protein>
    <recommendedName>
        <fullName evidence="1">SnoaL-like domain-containing protein</fullName>
    </recommendedName>
</protein>
<dbReference type="RefSeq" id="WP_284268132.1">
    <property type="nucleotide sequence ID" value="NZ_BSOW01000014.1"/>
</dbReference>
<evidence type="ECO:0000313" key="2">
    <source>
        <dbReference type="EMBL" id="GLR87338.1"/>
    </source>
</evidence>
<dbReference type="SUPFAM" id="SSF54427">
    <property type="entry name" value="NTF2-like"/>
    <property type="match status" value="1"/>
</dbReference>
<feature type="domain" description="SnoaL-like" evidence="1">
    <location>
        <begin position="13"/>
        <end position="119"/>
    </location>
</feature>
<comment type="caution">
    <text evidence="2">The sequence shown here is derived from an EMBL/GenBank/DDBJ whole genome shotgun (WGS) entry which is preliminary data.</text>
</comment>
<keyword evidence="3" id="KW-1185">Reference proteome</keyword>
<evidence type="ECO:0000313" key="3">
    <source>
        <dbReference type="Proteomes" id="UP001156905"/>
    </source>
</evidence>
<dbReference type="InterPro" id="IPR032710">
    <property type="entry name" value="NTF2-like_dom_sf"/>
</dbReference>
<dbReference type="Proteomes" id="UP001156905">
    <property type="component" value="Unassembled WGS sequence"/>
</dbReference>
<organism evidence="2 3">
    <name type="scientific">Bradyrhizobium iriomotense</name>
    <dbReference type="NCBI Taxonomy" id="441950"/>
    <lineage>
        <taxon>Bacteria</taxon>
        <taxon>Pseudomonadati</taxon>
        <taxon>Pseudomonadota</taxon>
        <taxon>Alphaproteobacteria</taxon>
        <taxon>Hyphomicrobiales</taxon>
        <taxon>Nitrobacteraceae</taxon>
        <taxon>Bradyrhizobium</taxon>
    </lineage>
</organism>
<dbReference type="PANTHER" id="PTHR41252">
    <property type="entry name" value="BLR2505 PROTEIN"/>
    <property type="match status" value="1"/>
</dbReference>
<dbReference type="PANTHER" id="PTHR41252:SF1">
    <property type="entry name" value="BLR2505 PROTEIN"/>
    <property type="match status" value="1"/>
</dbReference>
<name>A0ABQ6B537_9BRAD</name>
<evidence type="ECO:0000259" key="1">
    <source>
        <dbReference type="Pfam" id="PF12680"/>
    </source>
</evidence>